<dbReference type="InterPro" id="IPR037624">
    <property type="entry name" value="Nup133-like"/>
</dbReference>
<evidence type="ECO:0000313" key="12">
    <source>
        <dbReference type="Proteomes" id="UP001161017"/>
    </source>
</evidence>
<dbReference type="GO" id="GO:0016973">
    <property type="term" value="P:poly(A)+ mRNA export from nucleus"/>
    <property type="evidence" value="ECO:0007669"/>
    <property type="project" value="TreeGrafter"/>
</dbReference>
<dbReference type="GO" id="GO:0000972">
    <property type="term" value="P:transcription-dependent tethering of RNA polymerase II gene DNA at nuclear periphery"/>
    <property type="evidence" value="ECO:0007669"/>
    <property type="project" value="TreeGrafter"/>
</dbReference>
<keyword evidence="6" id="KW-0811">Translocation</keyword>
<sequence>MQQAKTVRVSPVWLSGIDSAEKVKDRTAQVDMMARTHHYTISKLSSTPETLLQSRRQDSWAAEISPEFGYAIGMTHTEAVVWHYLQQSSPTEALPVGRVKLLYPTSPERDPLPLGFLIPTSSEPAVMIIIPSTGKVTYWDDLSSACSIDPNRQHQTSVQAVIGGMSTGERVLTIAEAEPRGFVLSFSTGRLAHLYLNEGPGRPSINIKFMASKSTGWLGSLRDSFPSFSSRQDIAAVRSGTSKQRGQRFMISCTSSGLLQTWDLSWNGTHSLVHEVDAKAELLHGLFEGDEDSRVEEPHNFEVLDFIVKPPQANGKAIANRTSSVDSSLLFLTVMKGAKSFNYALIGATLTDDDLITEVVHPIRCFKAPLSEDVSFKPRVMLPQSSNIAVIAFRNDLVVASLVEAEETPNAQIQLEAHVLPEPLQDAVGFRDNKGYKVVGCATELPDRFHNPSCVVAVYNFGLIRIATSSEADIKSPLAQSGSCSPVRSRIEQAVFFGTLEDNLLDFSPRPEVTSSPDDIEKAALEVSHSITSSASGYIIKLAPSMEEQMASRARALSNLIQCLQAHYPRMKASTRWRLLWNAEKMAAAQALWHWYNSAASNVENGPRDVFTELIEAIPEHCKLENQPEDGEADSVRHWFIHDVWRIEYLIPYSHEIIELLFQEGIDDRKELDLIHRALVVNSAVEVQLTVLENAFKFRSDNCEAYGIQPELLEHGVVVEPQSYETLSEFWTSATLGGSVPLVPTRIKELLDVSREMAKLLATDIEEVMERNEDAKAAGLTQEDADIEYPHAVMTTLAKKGPRQIEVCHRAYLERTRWLQSREDPKQRNEGESLAQIYDGIRRHQLVELTEVGLGERGLELAEEYSDLGAILDILEREGGDTNTIGPSIPARIQSYFAKFGSQWAEVYFTRCLGDGKEAVNILNDNGHHKEHLTEFLRRHPEYAKLAWINEVSTERNYGLAAECLARAAAQTRDVWSQKVMLSMSKLSRLAAEASHQQTPDAIMGSTRKLEHRVSMLEIQEALRLFFQPQIENALDGEAALDLLMDRYGRSGLKGKPNLGGSLLRNLSEVLEMRPMHAFDLTDTLTLMSNDDDDTDPTSFLSRRFFLALKVLQSSSTVNIPPSKPSQSHGLQAKLVWRRVFLASDWTTFNHTELKDDQQLSNDTFETPLFQTLLEGYRIQDGPSGANFWTSMAPLSPSEVLGAATTFEDLRSLPQFVETGEDVLSGFLQEFKAEDESLRQQISDGRLEDWYQGILQAARTAARTEADRKGDKEARKHAFEDAFNARRGEQDKENFGSNGQTVDQEDGASEVAYDVEGDMDMEI</sequence>
<keyword evidence="3" id="KW-0813">Transport</keyword>
<name>A0AA43QMB1_9LECA</name>
<evidence type="ECO:0000256" key="6">
    <source>
        <dbReference type="ARBA" id="ARBA00023010"/>
    </source>
</evidence>
<dbReference type="Pfam" id="PF03177">
    <property type="entry name" value="Nucleoporin_C"/>
    <property type="match status" value="1"/>
</dbReference>
<protein>
    <recommendedName>
        <fullName evidence="13">Nuclear pore complex protein Nup133</fullName>
    </recommendedName>
</protein>
<keyword evidence="5" id="KW-0653">Protein transport</keyword>
<evidence type="ECO:0000259" key="10">
    <source>
        <dbReference type="Pfam" id="PF08801"/>
    </source>
</evidence>
<comment type="caution">
    <text evidence="11">The sequence shown here is derived from an EMBL/GenBank/DDBJ whole genome shotgun (WGS) entry which is preliminary data.</text>
</comment>
<evidence type="ECO:0000256" key="8">
    <source>
        <dbReference type="SAM" id="MobiDB-lite"/>
    </source>
</evidence>
<evidence type="ECO:0000256" key="1">
    <source>
        <dbReference type="ARBA" id="ARBA00004259"/>
    </source>
</evidence>
<reference evidence="11" key="1">
    <citation type="journal article" date="2023" name="Genome Biol. Evol.">
        <title>First Whole Genome Sequence and Flow Cytometry Genome Size Data for the Lichen-Forming Fungus Ramalina farinacea (Ascomycota).</title>
        <authorList>
            <person name="Llewellyn T."/>
            <person name="Mian S."/>
            <person name="Hill R."/>
            <person name="Leitch I.J."/>
            <person name="Gaya E."/>
        </authorList>
    </citation>
    <scope>NUCLEOTIDE SEQUENCE</scope>
    <source>
        <strain evidence="11">LIQ254RAFAR</strain>
    </source>
</reference>
<dbReference type="Gene3D" id="1.20.58.1380">
    <property type="match status" value="1"/>
</dbReference>
<feature type="compositionally biased region" description="Basic and acidic residues" evidence="8">
    <location>
        <begin position="1282"/>
        <end position="1294"/>
    </location>
</feature>
<dbReference type="Proteomes" id="UP001161017">
    <property type="component" value="Unassembled WGS sequence"/>
</dbReference>
<dbReference type="PANTHER" id="PTHR13405:SF11">
    <property type="entry name" value="NUCLEAR PORE COMPLEX PROTEIN NUP133"/>
    <property type="match status" value="1"/>
</dbReference>
<dbReference type="InterPro" id="IPR007187">
    <property type="entry name" value="Nucleoporin_Nup133/Nup155_C"/>
</dbReference>
<keyword evidence="12" id="KW-1185">Reference proteome</keyword>
<evidence type="ECO:0000256" key="7">
    <source>
        <dbReference type="ARBA" id="ARBA00023242"/>
    </source>
</evidence>
<comment type="subcellular location">
    <subcellularLocation>
        <location evidence="1">Nucleus envelope</location>
    </subcellularLocation>
</comment>
<dbReference type="Gene3D" id="2.130.10.10">
    <property type="entry name" value="YVTN repeat-like/Quinoprotein amine dehydrogenase"/>
    <property type="match status" value="1"/>
</dbReference>
<accession>A0AA43QMB1</accession>
<dbReference type="Pfam" id="PF08801">
    <property type="entry name" value="Nucleoporin_N"/>
    <property type="match status" value="1"/>
</dbReference>
<dbReference type="EMBL" id="JAPUFD010000005">
    <property type="protein sequence ID" value="MDI1487298.1"/>
    <property type="molecule type" value="Genomic_DNA"/>
</dbReference>
<dbReference type="GO" id="GO:0006606">
    <property type="term" value="P:protein import into nucleus"/>
    <property type="evidence" value="ECO:0007669"/>
    <property type="project" value="TreeGrafter"/>
</dbReference>
<dbReference type="GO" id="GO:0031080">
    <property type="term" value="C:nuclear pore outer ring"/>
    <property type="evidence" value="ECO:0007669"/>
    <property type="project" value="TreeGrafter"/>
</dbReference>
<dbReference type="GO" id="GO:0017056">
    <property type="term" value="F:structural constituent of nuclear pore"/>
    <property type="evidence" value="ECO:0007669"/>
    <property type="project" value="InterPro"/>
</dbReference>
<evidence type="ECO:0000256" key="4">
    <source>
        <dbReference type="ARBA" id="ARBA00022816"/>
    </source>
</evidence>
<evidence type="ECO:0000256" key="3">
    <source>
        <dbReference type="ARBA" id="ARBA00022448"/>
    </source>
</evidence>
<evidence type="ECO:0000256" key="2">
    <source>
        <dbReference type="ARBA" id="ARBA00005569"/>
    </source>
</evidence>
<feature type="domain" description="Nucleoporin Nup133/Nup155-like C-terminal" evidence="9">
    <location>
        <begin position="579"/>
        <end position="1252"/>
    </location>
</feature>
<comment type="similarity">
    <text evidence="2">Belongs to the nucleoporin Nup133 family.</text>
</comment>
<keyword evidence="7" id="KW-0539">Nucleus</keyword>
<feature type="region of interest" description="Disordered" evidence="8">
    <location>
        <begin position="1282"/>
        <end position="1311"/>
    </location>
</feature>
<dbReference type="PANTHER" id="PTHR13405">
    <property type="entry name" value="NUCLEAR PORE COMPLEX PROTEIN NUP133"/>
    <property type="match status" value="1"/>
</dbReference>
<feature type="domain" description="Nucleoporin Nup133/Nup155-like N-terminal" evidence="10">
    <location>
        <begin position="35"/>
        <end position="465"/>
    </location>
</feature>
<evidence type="ECO:0000256" key="5">
    <source>
        <dbReference type="ARBA" id="ARBA00022927"/>
    </source>
</evidence>
<dbReference type="SUPFAM" id="SSF117289">
    <property type="entry name" value="Nucleoporin domain"/>
    <property type="match status" value="1"/>
</dbReference>
<evidence type="ECO:0000259" key="9">
    <source>
        <dbReference type="Pfam" id="PF03177"/>
    </source>
</evidence>
<keyword evidence="4" id="KW-0509">mRNA transport</keyword>
<evidence type="ECO:0000313" key="11">
    <source>
        <dbReference type="EMBL" id="MDI1487298.1"/>
    </source>
</evidence>
<dbReference type="InterPro" id="IPR014908">
    <property type="entry name" value="Nucleoporin_Nup133/Nup155_N"/>
</dbReference>
<evidence type="ECO:0008006" key="13">
    <source>
        <dbReference type="Google" id="ProtNLM"/>
    </source>
</evidence>
<gene>
    <name evidence="11" type="ORF">OHK93_006567</name>
</gene>
<organism evidence="11 12">
    <name type="scientific">Ramalina farinacea</name>
    <dbReference type="NCBI Taxonomy" id="258253"/>
    <lineage>
        <taxon>Eukaryota</taxon>
        <taxon>Fungi</taxon>
        <taxon>Dikarya</taxon>
        <taxon>Ascomycota</taxon>
        <taxon>Pezizomycotina</taxon>
        <taxon>Lecanoromycetes</taxon>
        <taxon>OSLEUM clade</taxon>
        <taxon>Lecanoromycetidae</taxon>
        <taxon>Lecanorales</taxon>
        <taxon>Lecanorineae</taxon>
        <taxon>Ramalinaceae</taxon>
        <taxon>Ramalina</taxon>
    </lineage>
</organism>
<proteinExistence type="inferred from homology"/>
<dbReference type="InterPro" id="IPR015943">
    <property type="entry name" value="WD40/YVTN_repeat-like_dom_sf"/>
</dbReference>